<reference evidence="3" key="1">
    <citation type="journal article" date="2019" name="Int. J. Syst. Evol. Microbiol.">
        <title>The Global Catalogue of Microorganisms (GCM) 10K type strain sequencing project: providing services to taxonomists for standard genome sequencing and annotation.</title>
        <authorList>
            <consortium name="The Broad Institute Genomics Platform"/>
            <consortium name="The Broad Institute Genome Sequencing Center for Infectious Disease"/>
            <person name="Wu L."/>
            <person name="Ma J."/>
        </authorList>
    </citation>
    <scope>NUCLEOTIDE SEQUENCE [LARGE SCALE GENOMIC DNA]</scope>
    <source>
        <strain evidence="3">JCM 17342</strain>
    </source>
</reference>
<protein>
    <submittedName>
        <fullName evidence="2">MBL fold metallo-hydrolase</fullName>
    </submittedName>
</protein>
<organism evidence="2 3">
    <name type="scientific">Allokutzneria multivorans</name>
    <dbReference type="NCBI Taxonomy" id="1142134"/>
    <lineage>
        <taxon>Bacteria</taxon>
        <taxon>Bacillati</taxon>
        <taxon>Actinomycetota</taxon>
        <taxon>Actinomycetes</taxon>
        <taxon>Pseudonocardiales</taxon>
        <taxon>Pseudonocardiaceae</taxon>
        <taxon>Allokutzneria</taxon>
    </lineage>
</organism>
<name>A0ABP7TQE0_9PSEU</name>
<accession>A0ABP7TQE0</accession>
<dbReference type="Proteomes" id="UP001501747">
    <property type="component" value="Unassembled WGS sequence"/>
</dbReference>
<evidence type="ECO:0000313" key="2">
    <source>
        <dbReference type="EMBL" id="GAA4029691.1"/>
    </source>
</evidence>
<dbReference type="CDD" id="cd07716">
    <property type="entry name" value="RNaseZ_short-form-like_MBL-fold"/>
    <property type="match status" value="1"/>
</dbReference>
<evidence type="ECO:0000313" key="3">
    <source>
        <dbReference type="Proteomes" id="UP001501747"/>
    </source>
</evidence>
<dbReference type="InterPro" id="IPR001279">
    <property type="entry name" value="Metallo-B-lactamas"/>
</dbReference>
<proteinExistence type="predicted"/>
<feature type="domain" description="Metallo-beta-lactamase" evidence="1">
    <location>
        <begin position="18"/>
        <end position="223"/>
    </location>
</feature>
<comment type="caution">
    <text evidence="2">The sequence shown here is derived from an EMBL/GenBank/DDBJ whole genome shotgun (WGS) entry which is preliminary data.</text>
</comment>
<dbReference type="Pfam" id="PF12706">
    <property type="entry name" value="Lactamase_B_2"/>
    <property type="match status" value="1"/>
</dbReference>
<dbReference type="InterPro" id="IPR036866">
    <property type="entry name" value="RibonucZ/Hydroxyglut_hydro"/>
</dbReference>
<dbReference type="PANTHER" id="PTHR46018">
    <property type="entry name" value="ZINC PHOSPHODIESTERASE ELAC PROTEIN 1"/>
    <property type="match status" value="1"/>
</dbReference>
<keyword evidence="3" id="KW-1185">Reference proteome</keyword>
<evidence type="ECO:0000259" key="1">
    <source>
        <dbReference type="SMART" id="SM00849"/>
    </source>
</evidence>
<sequence>MLLTILGCSGSLPGPNAPASGYLVEAEGFRLLIDLGNGALGALQSRCDPFSVDAVVLSHLHPDHCADFSALTVLRRYHPAPPYDPREQRLPVFAPEEAPTRLAAAYAPNEEERVLADLSDVYEFHSLTEGTVHIGPFEVTAARVAHPCTAFGFRVSHAGQHLVYTGDSGPCDALARLAQGASLLLSEASWPHSPANPVDVHMSGREAGELARTAGVRQLLLTHVPPWTDRRLMLAEARAVFAGPIQLAEQGVTYPIGPQNGSAAIRRHAAVPHRR</sequence>
<dbReference type="EMBL" id="BAABAL010000019">
    <property type="protein sequence ID" value="GAA4029691.1"/>
    <property type="molecule type" value="Genomic_DNA"/>
</dbReference>
<dbReference type="SMART" id="SM00849">
    <property type="entry name" value="Lactamase_B"/>
    <property type="match status" value="1"/>
</dbReference>
<gene>
    <name evidence="2" type="ORF">GCM10022247_63510</name>
</gene>
<dbReference type="Gene3D" id="3.60.15.10">
    <property type="entry name" value="Ribonuclease Z/Hydroxyacylglutathione hydrolase-like"/>
    <property type="match status" value="1"/>
</dbReference>
<dbReference type="PANTHER" id="PTHR46018:SF4">
    <property type="entry name" value="METALLO-HYDROLASE YHFI-RELATED"/>
    <property type="match status" value="1"/>
</dbReference>
<dbReference type="SUPFAM" id="SSF56281">
    <property type="entry name" value="Metallo-hydrolase/oxidoreductase"/>
    <property type="match status" value="1"/>
</dbReference>
<dbReference type="RefSeq" id="WP_344883014.1">
    <property type="nucleotide sequence ID" value="NZ_BAABAL010000019.1"/>
</dbReference>